<sequence>MQPLMTKATEAVLDVLRKIDATPEKPIGLYVIGIPLIVEAEEKLTEDEILSAIFWLQSEKVIELLGDNTLSLVRSLSQNIPRR</sequence>
<evidence type="ECO:0000313" key="1">
    <source>
        <dbReference type="EMBL" id="OJF99254.1"/>
    </source>
</evidence>
<evidence type="ECO:0000313" key="2">
    <source>
        <dbReference type="Proteomes" id="UP000182661"/>
    </source>
</evidence>
<accession>A0A657LZP3</accession>
<dbReference type="Proteomes" id="UP000182661">
    <property type="component" value="Unassembled WGS sequence"/>
</dbReference>
<dbReference type="AlphaFoldDB" id="A0A657LZP3"/>
<gene>
    <name evidence="1" type="ORF">AX760_13660</name>
</gene>
<comment type="caution">
    <text evidence="1">The sequence shown here is derived from an EMBL/GenBank/DDBJ whole genome shotgun (WGS) entry which is preliminary data.</text>
</comment>
<proteinExistence type="predicted"/>
<dbReference type="EMBL" id="LSRP01000072">
    <property type="protein sequence ID" value="OJF99254.1"/>
    <property type="molecule type" value="Genomic_DNA"/>
</dbReference>
<reference evidence="1 2" key="1">
    <citation type="submission" date="2016-02" db="EMBL/GenBank/DDBJ databases">
        <title>Genome sequencing of a beta-galactosidase producing bacteria Rhizobium sp. 59.</title>
        <authorList>
            <person name="Wang D."/>
            <person name="Kot W."/>
            <person name="Qin Y."/>
            <person name="Hansen L."/>
            <person name="Naqvi K."/>
            <person name="Rensing C."/>
        </authorList>
    </citation>
    <scope>NUCLEOTIDE SEQUENCE [LARGE SCALE GENOMIC DNA]</scope>
    <source>
        <strain evidence="1 2">59</strain>
    </source>
</reference>
<organism evidence="1 2">
    <name type="scientific">Pararhizobium antarcticum</name>
    <dbReference type="NCBI Taxonomy" id="1798805"/>
    <lineage>
        <taxon>Bacteria</taxon>
        <taxon>Pseudomonadati</taxon>
        <taxon>Pseudomonadota</taxon>
        <taxon>Alphaproteobacteria</taxon>
        <taxon>Hyphomicrobiales</taxon>
        <taxon>Rhizobiaceae</taxon>
        <taxon>Rhizobium/Agrobacterium group</taxon>
        <taxon>Pararhizobium</taxon>
    </lineage>
</organism>
<protein>
    <submittedName>
        <fullName evidence="1">Uncharacterized protein</fullName>
    </submittedName>
</protein>
<name>A0A657LZP3_9HYPH</name>
<keyword evidence="2" id="KW-1185">Reference proteome</keyword>